<organism evidence="2 3">
    <name type="scientific">Amblyomma americanum</name>
    <name type="common">Lone star tick</name>
    <dbReference type="NCBI Taxonomy" id="6943"/>
    <lineage>
        <taxon>Eukaryota</taxon>
        <taxon>Metazoa</taxon>
        <taxon>Ecdysozoa</taxon>
        <taxon>Arthropoda</taxon>
        <taxon>Chelicerata</taxon>
        <taxon>Arachnida</taxon>
        <taxon>Acari</taxon>
        <taxon>Parasitiformes</taxon>
        <taxon>Ixodida</taxon>
        <taxon>Ixodoidea</taxon>
        <taxon>Ixodidae</taxon>
        <taxon>Amblyomminae</taxon>
        <taxon>Amblyomma</taxon>
    </lineage>
</organism>
<comment type="caution">
    <text evidence="2">The sequence shown here is derived from an EMBL/GenBank/DDBJ whole genome shotgun (WGS) entry which is preliminary data.</text>
</comment>
<gene>
    <name evidence="2" type="ORF">V5799_034465</name>
</gene>
<proteinExistence type="predicted"/>
<dbReference type="EMBL" id="JARKHS020029681">
    <property type="protein sequence ID" value="KAK8762928.1"/>
    <property type="molecule type" value="Genomic_DNA"/>
</dbReference>
<dbReference type="AlphaFoldDB" id="A0AAQ4DKD8"/>
<evidence type="ECO:0000313" key="3">
    <source>
        <dbReference type="Proteomes" id="UP001321473"/>
    </source>
</evidence>
<name>A0AAQ4DKD8_AMBAM</name>
<reference evidence="2 3" key="1">
    <citation type="journal article" date="2023" name="Arcadia Sci">
        <title>De novo assembly of a long-read Amblyomma americanum tick genome.</title>
        <authorList>
            <person name="Chou S."/>
            <person name="Poskanzer K.E."/>
            <person name="Rollins M."/>
            <person name="Thuy-Boun P.S."/>
        </authorList>
    </citation>
    <scope>NUCLEOTIDE SEQUENCE [LARGE SCALE GENOMIC DNA]</scope>
    <source>
        <strain evidence="2">F_SG_1</strain>
        <tissue evidence="2">Salivary glands</tissue>
    </source>
</reference>
<evidence type="ECO:0000313" key="2">
    <source>
        <dbReference type="EMBL" id="KAK8762928.1"/>
    </source>
</evidence>
<feature type="region of interest" description="Disordered" evidence="1">
    <location>
        <begin position="163"/>
        <end position="192"/>
    </location>
</feature>
<evidence type="ECO:0000256" key="1">
    <source>
        <dbReference type="SAM" id="MobiDB-lite"/>
    </source>
</evidence>
<protein>
    <submittedName>
        <fullName evidence="2">Uncharacterized protein</fullName>
    </submittedName>
</protein>
<keyword evidence="3" id="KW-1185">Reference proteome</keyword>
<sequence>MLQQLELLQYLFSAQGHVQSLKTARLYHTQPSTASHAASYSPRKTSCWSTGCRSTPRAHRKSTAVPTARTTAMIRPVSPDTRRHTLASGPSCVSSARRSSLCGVTSPATCWSTRGRGRTSAPTVASASPWGPAWRITAGGTRSTAYHRTCVRAAGRSSLEEAASTGTSYCTPVSSPMPARSAGRSSRDAVTP</sequence>
<feature type="compositionally biased region" description="Polar residues" evidence="1">
    <location>
        <begin position="164"/>
        <end position="174"/>
    </location>
</feature>
<accession>A0AAQ4DKD8</accession>
<dbReference type="Proteomes" id="UP001321473">
    <property type="component" value="Unassembled WGS sequence"/>
</dbReference>